<accession>A0ABQ8S1R2</accession>
<name>A0ABQ8S1R2_PERAM</name>
<dbReference type="Proteomes" id="UP001148838">
    <property type="component" value="Unassembled WGS sequence"/>
</dbReference>
<evidence type="ECO:0000313" key="3">
    <source>
        <dbReference type="Proteomes" id="UP001148838"/>
    </source>
</evidence>
<reference evidence="2 3" key="1">
    <citation type="journal article" date="2022" name="Allergy">
        <title>Genome assembly and annotation of Periplaneta americana reveal a comprehensive cockroach allergen profile.</title>
        <authorList>
            <person name="Wang L."/>
            <person name="Xiong Q."/>
            <person name="Saelim N."/>
            <person name="Wang L."/>
            <person name="Nong W."/>
            <person name="Wan A.T."/>
            <person name="Shi M."/>
            <person name="Liu X."/>
            <person name="Cao Q."/>
            <person name="Hui J.H.L."/>
            <person name="Sookrung N."/>
            <person name="Leung T.F."/>
            <person name="Tungtrongchitr A."/>
            <person name="Tsui S.K.W."/>
        </authorList>
    </citation>
    <scope>NUCLEOTIDE SEQUENCE [LARGE SCALE GENOMIC DNA]</scope>
    <source>
        <strain evidence="2">PWHHKU_190912</strain>
    </source>
</reference>
<evidence type="ECO:0000313" key="2">
    <source>
        <dbReference type="EMBL" id="KAJ4427934.1"/>
    </source>
</evidence>
<feature type="compositionally biased region" description="Basic and acidic residues" evidence="1">
    <location>
        <begin position="285"/>
        <end position="297"/>
    </location>
</feature>
<comment type="caution">
    <text evidence="2">The sequence shown here is derived from an EMBL/GenBank/DDBJ whole genome shotgun (WGS) entry which is preliminary data.</text>
</comment>
<protein>
    <submittedName>
        <fullName evidence="2">Uncharacterized protein</fullName>
    </submittedName>
</protein>
<sequence>MKKSLVRDRAYLLAYRTKPIRGYISVAGVPEFCPAGVLLDASKSTDMSLSHLSTHKCHRTGPESKPQPRAQKASAISTAPPRATIVTSDRQHSLKWVKGKRSNVLCPVVQQEEVESIHTSSYECTIVQCLLRGQSKQASLVYRSSTRVCVRNCDSIRRPEFECSGPQLEEPEFECSGPQLEGPEFEYSELSLKAARNEHFAKLYEDKLKVNGKYYDVEFCKANEDHPIFGLNTKKREHQYEKEQMRSEEMDTRSQGTNGQTDGITIVREKNGQQGNKMKQPQPSHELDSMANEENHWHRLIPTSQLNRG</sequence>
<gene>
    <name evidence="2" type="ORF">ANN_23944</name>
</gene>
<keyword evidence="3" id="KW-1185">Reference proteome</keyword>
<feature type="region of interest" description="Disordered" evidence="1">
    <location>
        <begin position="52"/>
        <end position="82"/>
    </location>
</feature>
<proteinExistence type="predicted"/>
<evidence type="ECO:0000256" key="1">
    <source>
        <dbReference type="SAM" id="MobiDB-lite"/>
    </source>
</evidence>
<organism evidence="2 3">
    <name type="scientific">Periplaneta americana</name>
    <name type="common">American cockroach</name>
    <name type="synonym">Blatta americana</name>
    <dbReference type="NCBI Taxonomy" id="6978"/>
    <lineage>
        <taxon>Eukaryota</taxon>
        <taxon>Metazoa</taxon>
        <taxon>Ecdysozoa</taxon>
        <taxon>Arthropoda</taxon>
        <taxon>Hexapoda</taxon>
        <taxon>Insecta</taxon>
        <taxon>Pterygota</taxon>
        <taxon>Neoptera</taxon>
        <taxon>Polyneoptera</taxon>
        <taxon>Dictyoptera</taxon>
        <taxon>Blattodea</taxon>
        <taxon>Blattoidea</taxon>
        <taxon>Blattidae</taxon>
        <taxon>Blattinae</taxon>
        <taxon>Periplaneta</taxon>
    </lineage>
</organism>
<feature type="compositionally biased region" description="Polar residues" evidence="1">
    <location>
        <begin position="253"/>
        <end position="263"/>
    </location>
</feature>
<feature type="compositionally biased region" description="Polar residues" evidence="1">
    <location>
        <begin position="272"/>
        <end position="283"/>
    </location>
</feature>
<feature type="region of interest" description="Disordered" evidence="1">
    <location>
        <begin position="246"/>
        <end position="309"/>
    </location>
</feature>
<dbReference type="EMBL" id="JAJSOF020000037">
    <property type="protein sequence ID" value="KAJ4427934.1"/>
    <property type="molecule type" value="Genomic_DNA"/>
</dbReference>